<dbReference type="HOGENOM" id="CLU_677927_0_0_1"/>
<reference evidence="3 4" key="1">
    <citation type="journal article" date="2012" name="Proc. Natl. Acad. Sci. U.S.A.">
        <title>Comparative genomics of Ceriporiopsis subvermispora and Phanerochaete chrysosporium provide insight into selective ligninolysis.</title>
        <authorList>
            <person name="Fernandez-Fueyo E."/>
            <person name="Ruiz-Duenas F.J."/>
            <person name="Ferreira P."/>
            <person name="Floudas D."/>
            <person name="Hibbett D.S."/>
            <person name="Canessa P."/>
            <person name="Larrondo L.F."/>
            <person name="James T.Y."/>
            <person name="Seelenfreund D."/>
            <person name="Lobos S."/>
            <person name="Polanco R."/>
            <person name="Tello M."/>
            <person name="Honda Y."/>
            <person name="Watanabe T."/>
            <person name="Watanabe T."/>
            <person name="Ryu J.S."/>
            <person name="Kubicek C.P."/>
            <person name="Schmoll M."/>
            <person name="Gaskell J."/>
            <person name="Hammel K.E."/>
            <person name="St John F.J."/>
            <person name="Vanden Wymelenberg A."/>
            <person name="Sabat G."/>
            <person name="Splinter BonDurant S."/>
            <person name="Syed K."/>
            <person name="Yadav J.S."/>
            <person name="Doddapaneni H."/>
            <person name="Subramanian V."/>
            <person name="Lavin J.L."/>
            <person name="Oguiza J.A."/>
            <person name="Perez G."/>
            <person name="Pisabarro A.G."/>
            <person name="Ramirez L."/>
            <person name="Santoyo F."/>
            <person name="Master E."/>
            <person name="Coutinho P.M."/>
            <person name="Henrissat B."/>
            <person name="Lombard V."/>
            <person name="Magnuson J.K."/>
            <person name="Kuees U."/>
            <person name="Hori C."/>
            <person name="Igarashi K."/>
            <person name="Samejima M."/>
            <person name="Held B.W."/>
            <person name="Barry K.W."/>
            <person name="LaButti K.M."/>
            <person name="Lapidus A."/>
            <person name="Lindquist E.A."/>
            <person name="Lucas S.M."/>
            <person name="Riley R."/>
            <person name="Salamov A.A."/>
            <person name="Hoffmeister D."/>
            <person name="Schwenk D."/>
            <person name="Hadar Y."/>
            <person name="Yarden O."/>
            <person name="de Vries R.P."/>
            <person name="Wiebenga A."/>
            <person name="Stenlid J."/>
            <person name="Eastwood D."/>
            <person name="Grigoriev I.V."/>
            <person name="Berka R.M."/>
            <person name="Blanchette R.A."/>
            <person name="Kersten P."/>
            <person name="Martinez A.T."/>
            <person name="Vicuna R."/>
            <person name="Cullen D."/>
        </authorList>
    </citation>
    <scope>NUCLEOTIDE SEQUENCE [LARGE SCALE GENOMIC DNA]</scope>
    <source>
        <strain evidence="3 4">B</strain>
    </source>
</reference>
<dbReference type="STRING" id="914234.M2RHI2"/>
<feature type="coiled-coil region" evidence="1">
    <location>
        <begin position="235"/>
        <end position="296"/>
    </location>
</feature>
<proteinExistence type="predicted"/>
<dbReference type="Proteomes" id="UP000016930">
    <property type="component" value="Unassembled WGS sequence"/>
</dbReference>
<keyword evidence="1" id="KW-0175">Coiled coil</keyword>
<evidence type="ECO:0000256" key="2">
    <source>
        <dbReference type="SAM" id="MobiDB-lite"/>
    </source>
</evidence>
<feature type="region of interest" description="Disordered" evidence="2">
    <location>
        <begin position="1"/>
        <end position="36"/>
    </location>
</feature>
<dbReference type="Gene3D" id="1.20.5.340">
    <property type="match status" value="1"/>
</dbReference>
<accession>M2RHI2</accession>
<dbReference type="EMBL" id="KB445795">
    <property type="protein sequence ID" value="EMD38276.1"/>
    <property type="molecule type" value="Genomic_DNA"/>
</dbReference>
<dbReference type="AlphaFoldDB" id="M2RHI2"/>
<name>M2RHI2_CERS8</name>
<gene>
    <name evidence="3" type="ORF">CERSUDRAFT_113445</name>
</gene>
<protein>
    <submittedName>
        <fullName evidence="3">Uncharacterized protein</fullName>
    </submittedName>
</protein>
<evidence type="ECO:0000313" key="4">
    <source>
        <dbReference type="Proteomes" id="UP000016930"/>
    </source>
</evidence>
<feature type="compositionally biased region" description="Polar residues" evidence="2">
    <location>
        <begin position="24"/>
        <end position="34"/>
    </location>
</feature>
<organism evidence="3 4">
    <name type="scientific">Ceriporiopsis subvermispora (strain B)</name>
    <name type="common">White-rot fungus</name>
    <name type="synonym">Gelatoporia subvermispora</name>
    <dbReference type="NCBI Taxonomy" id="914234"/>
    <lineage>
        <taxon>Eukaryota</taxon>
        <taxon>Fungi</taxon>
        <taxon>Dikarya</taxon>
        <taxon>Basidiomycota</taxon>
        <taxon>Agaricomycotina</taxon>
        <taxon>Agaricomycetes</taxon>
        <taxon>Polyporales</taxon>
        <taxon>Gelatoporiaceae</taxon>
        <taxon>Gelatoporia</taxon>
    </lineage>
</organism>
<evidence type="ECO:0000313" key="3">
    <source>
        <dbReference type="EMBL" id="EMD38276.1"/>
    </source>
</evidence>
<evidence type="ECO:0000256" key="1">
    <source>
        <dbReference type="SAM" id="Coils"/>
    </source>
</evidence>
<sequence length="406" mass="46067">MGSTRSASDTRIPLGPKAWRDSLQRTASGSQSSPDKGYVAWSDRARLLYDIVSIQNDVEKFDKISQDYRQFQSSSVYIALPPTEKERITAALSKAAIRSEENRRQLHHAIQKLSEMDSWPPPPVSNRDGEELVGEDYAILREDVRQVKGVLIEMQKDLLQESHASASLEEDHQRRFAQQADDFNDLSIQLTSLEDRISYLNDALVEHDNDVLNEIEEQIRENIQHLPPSVPLSTYEQLQREMDTMGNQVTELADLMQSLLTSHKENEVDKRQTEEVAELRRDNLQIKQENAVAMQRIESLNAHILSLEQAAQEFASRPQELPPAMTADQIFKAVAPPLLQAVQADFAPLLQQVHIQIQALLDEHGNRIFSTIMKTVTDVAKTLDSLRRWAERHSRPSGSKSPQNAP</sequence>
<keyword evidence="4" id="KW-1185">Reference proteome</keyword>
<dbReference type="OrthoDB" id="2749714at2759"/>